<keyword evidence="4" id="KW-1185">Reference proteome</keyword>
<evidence type="ECO:0000313" key="5">
    <source>
        <dbReference type="Proteomes" id="UP001204562"/>
    </source>
</evidence>
<dbReference type="RefSeq" id="WP_238074752.1">
    <property type="nucleotide sequence ID" value="NZ_JAKNJB010000031.1"/>
</dbReference>
<organism evidence="3 5">
    <name type="scientific">Intestinimonas massiliensis</name>
    <name type="common">ex Afouda et al. 2020</name>
    <dbReference type="NCBI Taxonomy" id="1673721"/>
    <lineage>
        <taxon>Bacteria</taxon>
        <taxon>Bacillati</taxon>
        <taxon>Bacillota</taxon>
        <taxon>Clostridia</taxon>
        <taxon>Eubacteriales</taxon>
        <taxon>Intestinimonas</taxon>
    </lineage>
</organism>
<evidence type="ECO:0000256" key="1">
    <source>
        <dbReference type="SAM" id="Phobius"/>
    </source>
</evidence>
<evidence type="ECO:0000313" key="4">
    <source>
        <dbReference type="Proteomes" id="UP001200313"/>
    </source>
</evidence>
<evidence type="ECO:0000313" key="3">
    <source>
        <dbReference type="EMBL" id="MCQ4769873.1"/>
    </source>
</evidence>
<reference evidence="2 4" key="1">
    <citation type="submission" date="2022-01" db="EMBL/GenBank/DDBJ databases">
        <title>Collection of gut derived symbiotic bacterial strains cultured from healthy donors.</title>
        <authorList>
            <person name="Lin H."/>
            <person name="Kohout C."/>
            <person name="Waligurski E."/>
            <person name="Pamer E.G."/>
        </authorList>
    </citation>
    <scope>NUCLEOTIDE SEQUENCE [LARGE SCALE GENOMIC DNA]</scope>
    <source>
        <strain evidence="2 4">DFI.3.7</strain>
    </source>
</reference>
<comment type="caution">
    <text evidence="3">The sequence shown here is derived from an EMBL/GenBank/DDBJ whole genome shotgun (WGS) entry which is preliminary data.</text>
</comment>
<sequence length="57" mass="5594">MTPATIIVGLLLLAGVTLLVRHMVRRHKAGGGGCSACGGSCSSCCGGCHASPPKGRS</sequence>
<gene>
    <name evidence="2" type="ORF">L0P79_14825</name>
    <name evidence="3" type="ORF">NE579_05275</name>
</gene>
<reference evidence="3" key="2">
    <citation type="submission" date="2022-06" db="EMBL/GenBank/DDBJ databases">
        <title>Isolation of gut microbiota from human fecal samples.</title>
        <authorList>
            <person name="Pamer E.G."/>
            <person name="Barat B."/>
            <person name="Waligurski E."/>
            <person name="Medina S."/>
            <person name="Paddock L."/>
            <person name="Mostad J."/>
        </authorList>
    </citation>
    <scope>NUCLEOTIDE SEQUENCE</scope>
    <source>
        <strain evidence="3">DFI.9.91</strain>
    </source>
</reference>
<evidence type="ECO:0000313" key="2">
    <source>
        <dbReference type="EMBL" id="MCG4528329.1"/>
    </source>
</evidence>
<dbReference type="Proteomes" id="UP001204562">
    <property type="component" value="Unassembled WGS sequence"/>
</dbReference>
<dbReference type="Proteomes" id="UP001200313">
    <property type="component" value="Unassembled WGS sequence"/>
</dbReference>
<protein>
    <submittedName>
        <fullName evidence="3">FeoB-associated Cys-rich membrane protein</fullName>
    </submittedName>
</protein>
<dbReference type="AlphaFoldDB" id="A0AAW5JQD3"/>
<name>A0AAW5JQD3_9FIRM</name>
<dbReference type="EMBL" id="JANFYS010000008">
    <property type="protein sequence ID" value="MCQ4769873.1"/>
    <property type="molecule type" value="Genomic_DNA"/>
</dbReference>
<proteinExistence type="predicted"/>
<keyword evidence="1" id="KW-1133">Transmembrane helix</keyword>
<feature type="transmembrane region" description="Helical" evidence="1">
    <location>
        <begin position="6"/>
        <end position="24"/>
    </location>
</feature>
<dbReference type="Pfam" id="PF12669">
    <property type="entry name" value="FeoB_associated"/>
    <property type="match status" value="1"/>
</dbReference>
<keyword evidence="1" id="KW-0472">Membrane</keyword>
<keyword evidence="1" id="KW-0812">Transmembrane</keyword>
<accession>A0AAW5JQD3</accession>
<dbReference type="EMBL" id="JAKNJB010000031">
    <property type="protein sequence ID" value="MCG4528329.1"/>
    <property type="molecule type" value="Genomic_DNA"/>
</dbReference>